<dbReference type="SUPFAM" id="SSF56112">
    <property type="entry name" value="Protein kinase-like (PK-like)"/>
    <property type="match status" value="1"/>
</dbReference>
<dbReference type="AlphaFoldDB" id="A0A4Q1BII2"/>
<dbReference type="EMBL" id="SDIL01000068">
    <property type="protein sequence ID" value="RXK37473.1"/>
    <property type="molecule type" value="Genomic_DNA"/>
</dbReference>
<dbReference type="STRING" id="5217.A0A4Q1BII2"/>
<organism evidence="1 2">
    <name type="scientific">Tremella mesenterica</name>
    <name type="common">Jelly fungus</name>
    <dbReference type="NCBI Taxonomy" id="5217"/>
    <lineage>
        <taxon>Eukaryota</taxon>
        <taxon>Fungi</taxon>
        <taxon>Dikarya</taxon>
        <taxon>Basidiomycota</taxon>
        <taxon>Agaricomycotina</taxon>
        <taxon>Tremellomycetes</taxon>
        <taxon>Tremellales</taxon>
        <taxon>Tremellaceae</taxon>
        <taxon>Tremella</taxon>
    </lineage>
</organism>
<dbReference type="PANTHER" id="PTHR21310">
    <property type="entry name" value="AMINOGLYCOSIDE PHOSPHOTRANSFERASE-RELATED-RELATED"/>
    <property type="match status" value="1"/>
</dbReference>
<name>A0A4Q1BII2_TREME</name>
<proteinExistence type="predicted"/>
<gene>
    <name evidence="1" type="ORF">M231_05296</name>
</gene>
<comment type="caution">
    <text evidence="1">The sequence shown here is derived from an EMBL/GenBank/DDBJ whole genome shotgun (WGS) entry which is preliminary data.</text>
</comment>
<dbReference type="InterPro" id="IPR051678">
    <property type="entry name" value="AGP_Transferase"/>
</dbReference>
<evidence type="ECO:0000313" key="1">
    <source>
        <dbReference type="EMBL" id="RXK37473.1"/>
    </source>
</evidence>
<dbReference type="Proteomes" id="UP000289152">
    <property type="component" value="Unassembled WGS sequence"/>
</dbReference>
<dbReference type="InParanoid" id="A0A4Q1BII2"/>
<evidence type="ECO:0000313" key="2">
    <source>
        <dbReference type="Proteomes" id="UP000289152"/>
    </source>
</evidence>
<dbReference type="VEuPathDB" id="FungiDB:TREMEDRAFT_74834"/>
<reference evidence="1 2" key="1">
    <citation type="submission" date="2016-06" db="EMBL/GenBank/DDBJ databases">
        <title>Evolution of pathogenesis and genome organization in the Tremellales.</title>
        <authorList>
            <person name="Cuomo C."/>
            <person name="Litvintseva A."/>
            <person name="Heitman J."/>
            <person name="Chen Y."/>
            <person name="Sun S."/>
            <person name="Springer D."/>
            <person name="Dromer F."/>
            <person name="Young S."/>
            <person name="Zeng Q."/>
            <person name="Chapman S."/>
            <person name="Gujja S."/>
            <person name="Saif S."/>
            <person name="Birren B."/>
        </authorList>
    </citation>
    <scope>NUCLEOTIDE SEQUENCE [LARGE SCALE GENOMIC DNA]</scope>
    <source>
        <strain evidence="1 2">ATCC 28783</strain>
    </source>
</reference>
<dbReference type="OrthoDB" id="2564497at2759"/>
<accession>A0A4Q1BII2</accession>
<sequence length="521" mass="60257">MSFPMCAIPDCPRLALRSLGLSSQICPTCNKSYCNIHAETPRFHMCPYRRSEQTFAFQDAVSAEQKHLWLRLTRSQLVKEAEALRPGHACKGPDVYSSWNRSRIFLGGSNVHILLNFDDGVRWVARVRRERHYSPVREVTWLNMLSELATVQTLAAAGVPVPNDFVDGQPKDEEIRRVSSGGQSHLWPVPEIARLDPENIRPRCMKGLAEWYLKLERVTFDKVGSLHFENTIGSSRAVVGPLTSRHPAHPERPWFLGPFNNPQERYLCIIDYILNLIEKGVHNVPATAVQTYLAYREARDLVEGCEEMKTGPFFIKHGEEKGDHFLFDQEWNVTAVIDWEWSYISHKEEVFQAPSFFRHLDFRLKGLNQPSESEQEYAEVFRRLNRPDIADCILFGCRKYQRLEDLLIHDFQFVHCLNAMRRAFTKLPDDHAAAQPNTISAWREAEKRKREGDPVLLRLLTEEAAWEMGQAERDADLHEFHQWEIEVETRTAQLQNRPPCSIDPPSLARSDPLTSFQRLFL</sequence>
<dbReference type="PANTHER" id="PTHR21310:SF15">
    <property type="entry name" value="AMINOGLYCOSIDE PHOSPHOTRANSFERASE DOMAIN-CONTAINING PROTEIN"/>
    <property type="match status" value="1"/>
</dbReference>
<keyword evidence="2" id="KW-1185">Reference proteome</keyword>
<dbReference type="InterPro" id="IPR011009">
    <property type="entry name" value="Kinase-like_dom_sf"/>
</dbReference>
<protein>
    <recommendedName>
        <fullName evidence="3">Aminoglycoside phosphotransferase domain-containing protein</fullName>
    </recommendedName>
</protein>
<evidence type="ECO:0008006" key="3">
    <source>
        <dbReference type="Google" id="ProtNLM"/>
    </source>
</evidence>